<evidence type="ECO:0000256" key="6">
    <source>
        <dbReference type="ARBA" id="ARBA00023136"/>
    </source>
</evidence>
<dbReference type="CDD" id="cd06261">
    <property type="entry name" value="TM_PBP2"/>
    <property type="match status" value="1"/>
</dbReference>
<feature type="transmembrane region" description="Helical" evidence="7">
    <location>
        <begin position="140"/>
        <end position="167"/>
    </location>
</feature>
<keyword evidence="6 7" id="KW-0472">Membrane</keyword>
<dbReference type="Gene3D" id="1.10.3720.10">
    <property type="entry name" value="MetI-like"/>
    <property type="match status" value="1"/>
</dbReference>
<dbReference type="SUPFAM" id="SSF161098">
    <property type="entry name" value="MetI-like"/>
    <property type="match status" value="1"/>
</dbReference>
<proteinExistence type="inferred from homology"/>
<feature type="transmembrane region" description="Helical" evidence="7">
    <location>
        <begin position="47"/>
        <end position="65"/>
    </location>
</feature>
<feature type="domain" description="ABC transmembrane type-1" evidence="8">
    <location>
        <begin position="93"/>
        <end position="272"/>
    </location>
</feature>
<protein>
    <submittedName>
        <fullName evidence="9">ABC transporter permease subunit</fullName>
    </submittedName>
</protein>
<keyword evidence="3" id="KW-1003">Cell membrane</keyword>
<comment type="subcellular location">
    <subcellularLocation>
        <location evidence="1 7">Cell membrane</location>
        <topology evidence="1 7">Multi-pass membrane protein</topology>
    </subcellularLocation>
</comment>
<evidence type="ECO:0000256" key="2">
    <source>
        <dbReference type="ARBA" id="ARBA00022448"/>
    </source>
</evidence>
<evidence type="ECO:0000259" key="8">
    <source>
        <dbReference type="PROSITE" id="PS50928"/>
    </source>
</evidence>
<feature type="transmembrane region" description="Helical" evidence="7">
    <location>
        <begin position="71"/>
        <end position="88"/>
    </location>
</feature>
<feature type="transmembrane region" description="Helical" evidence="7">
    <location>
        <begin position="253"/>
        <end position="272"/>
    </location>
</feature>
<evidence type="ECO:0000256" key="7">
    <source>
        <dbReference type="RuleBase" id="RU363032"/>
    </source>
</evidence>
<dbReference type="InterPro" id="IPR035906">
    <property type="entry name" value="MetI-like_sf"/>
</dbReference>
<evidence type="ECO:0000256" key="3">
    <source>
        <dbReference type="ARBA" id="ARBA00022475"/>
    </source>
</evidence>
<sequence length="282" mass="30296">MWESLVDKLPIGQWVAAGVARLTEPAAGGLAFFSDGLESAVQAMTRVLVACPPLLLLFIATFLIYRLRRSWGLTLFSALALILIDNLAYREATLQTLVQVALASAICMLIGVPLGIAAAHRPWVYRVLHPLLDLMQTIPTFVYLIPTLMLFGLGIVPAMVSTIIFALPAPVRLTYLGLRDIPPPLLEAAKAFGYSPLARLWRVELPAAMPGIAAGLTQCIMLSLSMVVIAALVGAEGLGQPVVRALNTADMALGFEAGLAIVLLAIMLDRLCQSNSLSREKR</sequence>
<name>A0ABX0KRM3_9NEIS</name>
<keyword evidence="2 7" id="KW-0813">Transport</keyword>
<dbReference type="PROSITE" id="PS50928">
    <property type="entry name" value="ABC_TM1"/>
    <property type="match status" value="1"/>
</dbReference>
<keyword evidence="4 7" id="KW-0812">Transmembrane</keyword>
<dbReference type="InterPro" id="IPR000515">
    <property type="entry name" value="MetI-like"/>
</dbReference>
<accession>A0ABX0KRM3</accession>
<dbReference type="EMBL" id="JAAOLX010000001">
    <property type="protein sequence ID" value="NHQ85102.1"/>
    <property type="molecule type" value="Genomic_DNA"/>
</dbReference>
<dbReference type="Pfam" id="PF00528">
    <property type="entry name" value="BPD_transp_1"/>
    <property type="match status" value="1"/>
</dbReference>
<dbReference type="PANTHER" id="PTHR47737:SF1">
    <property type="entry name" value="GLYCINE BETAINE_PROLINE BETAINE TRANSPORT SYSTEM PERMEASE PROTEIN PROW"/>
    <property type="match status" value="1"/>
</dbReference>
<comment type="caution">
    <text evidence="9">The sequence shown here is derived from an EMBL/GenBank/DDBJ whole genome shotgun (WGS) entry which is preliminary data.</text>
</comment>
<keyword evidence="10" id="KW-1185">Reference proteome</keyword>
<feature type="transmembrane region" description="Helical" evidence="7">
    <location>
        <begin position="100"/>
        <end position="120"/>
    </location>
</feature>
<dbReference type="Proteomes" id="UP000712570">
    <property type="component" value="Unassembled WGS sequence"/>
</dbReference>
<dbReference type="PANTHER" id="PTHR47737">
    <property type="entry name" value="GLYCINE BETAINE/PROLINE BETAINE TRANSPORT SYSTEM PERMEASE PROTEIN PROW"/>
    <property type="match status" value="1"/>
</dbReference>
<feature type="transmembrane region" description="Helical" evidence="7">
    <location>
        <begin position="207"/>
        <end position="233"/>
    </location>
</feature>
<evidence type="ECO:0000313" key="10">
    <source>
        <dbReference type="Proteomes" id="UP000712570"/>
    </source>
</evidence>
<evidence type="ECO:0000256" key="1">
    <source>
        <dbReference type="ARBA" id="ARBA00004651"/>
    </source>
</evidence>
<gene>
    <name evidence="9" type="ORF">HA050_03120</name>
</gene>
<evidence type="ECO:0000256" key="4">
    <source>
        <dbReference type="ARBA" id="ARBA00022692"/>
    </source>
</evidence>
<evidence type="ECO:0000313" key="9">
    <source>
        <dbReference type="EMBL" id="NHQ85102.1"/>
    </source>
</evidence>
<evidence type="ECO:0000256" key="5">
    <source>
        <dbReference type="ARBA" id="ARBA00022989"/>
    </source>
</evidence>
<reference evidence="9 10" key="1">
    <citation type="submission" date="2020-03" db="EMBL/GenBank/DDBJ databases">
        <title>Draft genome sequence of environmentally isolated violet-colored cultures.</title>
        <authorList>
            <person name="Wilson H.S."/>
        </authorList>
    </citation>
    <scope>NUCLEOTIDE SEQUENCE [LARGE SCALE GENOMIC DNA]</scope>
    <source>
        <strain evidence="9 10">HSC-16F04</strain>
    </source>
</reference>
<comment type="similarity">
    <text evidence="7">Belongs to the binding-protein-dependent transport system permease family.</text>
</comment>
<keyword evidence="5 7" id="KW-1133">Transmembrane helix</keyword>
<organism evidence="9 10">
    <name type="scientific">Iodobacter violaceini</name>
    <dbReference type="NCBI Taxonomy" id="3044271"/>
    <lineage>
        <taxon>Bacteria</taxon>
        <taxon>Pseudomonadati</taxon>
        <taxon>Pseudomonadota</taxon>
        <taxon>Betaproteobacteria</taxon>
        <taxon>Neisseriales</taxon>
        <taxon>Chitinibacteraceae</taxon>
        <taxon>Iodobacter</taxon>
    </lineage>
</organism>